<evidence type="ECO:0000313" key="1">
    <source>
        <dbReference type="EMBL" id="GFH32508.1"/>
    </source>
</evidence>
<proteinExistence type="predicted"/>
<protein>
    <submittedName>
        <fullName evidence="1">Uncharacterized protein</fullName>
    </submittedName>
</protein>
<feature type="non-terminal residue" evidence="1">
    <location>
        <position position="14"/>
    </location>
</feature>
<sequence>MSSSAWAAAAAGWC</sequence>
<comment type="caution">
    <text evidence="1">The sequence shown here is derived from an EMBL/GenBank/DDBJ whole genome shotgun (WGS) entry which is preliminary data.</text>
</comment>
<evidence type="ECO:0000313" key="2">
    <source>
        <dbReference type="Proteomes" id="UP000485058"/>
    </source>
</evidence>
<dbReference type="EMBL" id="BLLF01006731">
    <property type="protein sequence ID" value="GFH32508.1"/>
    <property type="molecule type" value="Genomic_DNA"/>
</dbReference>
<keyword evidence="2" id="KW-1185">Reference proteome</keyword>
<reference evidence="1 2" key="1">
    <citation type="submission" date="2020-02" db="EMBL/GenBank/DDBJ databases">
        <title>Draft genome sequence of Haematococcus lacustris strain NIES-144.</title>
        <authorList>
            <person name="Morimoto D."/>
            <person name="Nakagawa S."/>
            <person name="Yoshida T."/>
            <person name="Sawayama S."/>
        </authorList>
    </citation>
    <scope>NUCLEOTIDE SEQUENCE [LARGE SCALE GENOMIC DNA]</scope>
    <source>
        <strain evidence="1 2">NIES-144</strain>
    </source>
</reference>
<gene>
    <name evidence="1" type="ORF">HaLaN_31740</name>
</gene>
<organism evidence="1 2">
    <name type="scientific">Haematococcus lacustris</name>
    <name type="common">Green alga</name>
    <name type="synonym">Haematococcus pluvialis</name>
    <dbReference type="NCBI Taxonomy" id="44745"/>
    <lineage>
        <taxon>Eukaryota</taxon>
        <taxon>Viridiplantae</taxon>
        <taxon>Chlorophyta</taxon>
        <taxon>core chlorophytes</taxon>
        <taxon>Chlorophyceae</taxon>
        <taxon>CS clade</taxon>
        <taxon>Chlamydomonadales</taxon>
        <taxon>Haematococcaceae</taxon>
        <taxon>Haematococcus</taxon>
    </lineage>
</organism>
<name>A0A6A0AIS0_HAELA</name>
<accession>A0A6A0AIS0</accession>
<dbReference type="Proteomes" id="UP000485058">
    <property type="component" value="Unassembled WGS sequence"/>
</dbReference>